<keyword evidence="2" id="KW-0049">Antioxidant</keyword>
<keyword evidence="5" id="KW-0676">Redox-active center</keyword>
<comment type="caution">
    <text evidence="7">The sequence shown here is derived from an EMBL/GenBank/DDBJ whole genome shotgun (WGS) entry which is preliminary data.</text>
</comment>
<protein>
    <submittedName>
        <fullName evidence="7">Peroxiredoxin</fullName>
    </submittedName>
</protein>
<dbReference type="CDD" id="cd03017">
    <property type="entry name" value="PRX_BCP"/>
    <property type="match status" value="1"/>
</dbReference>
<evidence type="ECO:0000256" key="1">
    <source>
        <dbReference type="ARBA" id="ARBA00022559"/>
    </source>
</evidence>
<dbReference type="EMBL" id="RCBY01000183">
    <property type="protein sequence ID" value="RQH30144.1"/>
    <property type="molecule type" value="Genomic_DNA"/>
</dbReference>
<dbReference type="OrthoDB" id="5296483at2"/>
<proteinExistence type="predicted"/>
<organism evidence="7 8">
    <name type="scientific">Okeania hirsuta</name>
    <dbReference type="NCBI Taxonomy" id="1458930"/>
    <lineage>
        <taxon>Bacteria</taxon>
        <taxon>Bacillati</taxon>
        <taxon>Cyanobacteriota</taxon>
        <taxon>Cyanophyceae</taxon>
        <taxon>Oscillatoriophycideae</taxon>
        <taxon>Oscillatoriales</taxon>
        <taxon>Microcoleaceae</taxon>
        <taxon>Okeania</taxon>
    </lineage>
</organism>
<dbReference type="Gene3D" id="3.40.30.10">
    <property type="entry name" value="Glutaredoxin"/>
    <property type="match status" value="1"/>
</dbReference>
<sequence length="186" mass="21077">MSNFTELPANLPIPVDDGTCNHLQGLFLPSLTLPSTHNRYVDLSKISGYVVIYCYPMTGKPGILLPEQWDKIPGARGCTPQSCAFRDHHQEITEFKVQVFGLSTQKIEYQIEAAKRLHLPFELLSNSDLNFSQALKLPIFEIEGKQLLKRVTLIAQAGKILKVFYPVFPPDRNPDDVIDWLRNNLV</sequence>
<dbReference type="RefSeq" id="WP_124146863.1">
    <property type="nucleotide sequence ID" value="NZ_CAWOKI010000204.1"/>
</dbReference>
<dbReference type="GO" id="GO:0005737">
    <property type="term" value="C:cytoplasm"/>
    <property type="evidence" value="ECO:0007669"/>
    <property type="project" value="TreeGrafter"/>
</dbReference>
<feature type="domain" description="Redoxin" evidence="6">
    <location>
        <begin position="28"/>
        <end position="172"/>
    </location>
</feature>
<dbReference type="InterPro" id="IPR050924">
    <property type="entry name" value="Peroxiredoxin_BCP/PrxQ"/>
</dbReference>
<dbReference type="Proteomes" id="UP000269154">
    <property type="component" value="Unassembled WGS sequence"/>
</dbReference>
<dbReference type="AlphaFoldDB" id="A0A3N6P3J2"/>
<accession>A0A3N6P3J2</accession>
<evidence type="ECO:0000259" key="6">
    <source>
        <dbReference type="Pfam" id="PF08534"/>
    </source>
</evidence>
<dbReference type="GO" id="GO:0045454">
    <property type="term" value="P:cell redox homeostasis"/>
    <property type="evidence" value="ECO:0007669"/>
    <property type="project" value="TreeGrafter"/>
</dbReference>
<evidence type="ECO:0000256" key="4">
    <source>
        <dbReference type="ARBA" id="ARBA00023157"/>
    </source>
</evidence>
<dbReference type="PANTHER" id="PTHR42801">
    <property type="entry name" value="THIOREDOXIN-DEPENDENT PEROXIDE REDUCTASE"/>
    <property type="match status" value="1"/>
</dbReference>
<dbReference type="PANTHER" id="PTHR42801:SF21">
    <property type="entry name" value="BCPB PROTEIN"/>
    <property type="match status" value="1"/>
</dbReference>
<evidence type="ECO:0000256" key="5">
    <source>
        <dbReference type="ARBA" id="ARBA00023284"/>
    </source>
</evidence>
<keyword evidence="1" id="KW-0575">Peroxidase</keyword>
<evidence type="ECO:0000313" key="7">
    <source>
        <dbReference type="EMBL" id="RQH30144.1"/>
    </source>
</evidence>
<dbReference type="InterPro" id="IPR013740">
    <property type="entry name" value="Redoxin"/>
</dbReference>
<dbReference type="GO" id="GO:0034599">
    <property type="term" value="P:cellular response to oxidative stress"/>
    <property type="evidence" value="ECO:0007669"/>
    <property type="project" value="TreeGrafter"/>
</dbReference>
<dbReference type="SUPFAM" id="SSF52833">
    <property type="entry name" value="Thioredoxin-like"/>
    <property type="match status" value="1"/>
</dbReference>
<dbReference type="Pfam" id="PF08534">
    <property type="entry name" value="Redoxin"/>
    <property type="match status" value="1"/>
</dbReference>
<dbReference type="InterPro" id="IPR036249">
    <property type="entry name" value="Thioredoxin-like_sf"/>
</dbReference>
<evidence type="ECO:0000256" key="3">
    <source>
        <dbReference type="ARBA" id="ARBA00023002"/>
    </source>
</evidence>
<dbReference type="GO" id="GO:0008379">
    <property type="term" value="F:thioredoxin peroxidase activity"/>
    <property type="evidence" value="ECO:0007669"/>
    <property type="project" value="TreeGrafter"/>
</dbReference>
<evidence type="ECO:0000313" key="8">
    <source>
        <dbReference type="Proteomes" id="UP000269154"/>
    </source>
</evidence>
<reference evidence="7 8" key="1">
    <citation type="journal article" date="2018" name="ACS Chem. Biol.">
        <title>Ketoreductase domain dysfunction expands chemodiversity: malyngamide biosynthesis in the cyanobacterium Okeania hirsuta.</title>
        <authorList>
            <person name="Moss N.A."/>
            <person name="Leao T."/>
            <person name="Rankin M."/>
            <person name="McCullough T.M."/>
            <person name="Qu P."/>
            <person name="Korobeynikov A."/>
            <person name="Smith J.L."/>
            <person name="Gerwick L."/>
            <person name="Gerwick W.H."/>
        </authorList>
    </citation>
    <scope>NUCLEOTIDE SEQUENCE [LARGE SCALE GENOMIC DNA]</scope>
    <source>
        <strain evidence="7 8">PAB10Feb10-1</strain>
    </source>
</reference>
<keyword evidence="4" id="KW-1015">Disulfide bond</keyword>
<gene>
    <name evidence="7" type="ORF">D5R40_24220</name>
</gene>
<keyword evidence="8" id="KW-1185">Reference proteome</keyword>
<name>A0A3N6P3J2_9CYAN</name>
<evidence type="ECO:0000256" key="2">
    <source>
        <dbReference type="ARBA" id="ARBA00022862"/>
    </source>
</evidence>
<keyword evidence="3" id="KW-0560">Oxidoreductase</keyword>